<keyword evidence="3 4" id="KW-0408">Iron</keyword>
<feature type="domain" description="Cytochrome c" evidence="5">
    <location>
        <begin position="588"/>
        <end position="691"/>
    </location>
</feature>
<evidence type="ECO:0000256" key="4">
    <source>
        <dbReference type="PROSITE-ProRule" id="PRU00433"/>
    </source>
</evidence>
<dbReference type="GO" id="GO:0016491">
    <property type="term" value="F:oxidoreductase activity"/>
    <property type="evidence" value="ECO:0007669"/>
    <property type="project" value="UniProtKB-KW"/>
</dbReference>
<reference evidence="6 7" key="1">
    <citation type="submission" date="2020-03" db="EMBL/GenBank/DDBJ databases">
        <title>The role of nitrogen metabolism on polyethylene biodegradation.</title>
        <authorList>
            <person name="Peixoto J."/>
            <person name="Vizzotto C.S."/>
            <person name="Ramos A."/>
            <person name="Alves G."/>
            <person name="Steindorff A."/>
            <person name="Kruger R."/>
        </authorList>
    </citation>
    <scope>NUCLEOTIDE SEQUENCE [LARGE SCALE GENOMIC DNA]</scope>
    <source>
        <strain evidence="6 7">PE63</strain>
    </source>
</reference>
<proteinExistence type="predicted"/>
<evidence type="ECO:0000256" key="3">
    <source>
        <dbReference type="ARBA" id="ARBA00023004"/>
    </source>
</evidence>
<dbReference type="EMBL" id="JAANES010000002">
    <property type="protein sequence ID" value="MBS3018989.1"/>
    <property type="molecule type" value="Genomic_DNA"/>
</dbReference>
<keyword evidence="2 4" id="KW-0479">Metal-binding</keyword>
<dbReference type="PANTHER" id="PTHR35008:SF8">
    <property type="entry name" value="ALCOHOL DEHYDROGENASE CYTOCHROME C SUBUNIT"/>
    <property type="match status" value="1"/>
</dbReference>
<dbReference type="PROSITE" id="PS51007">
    <property type="entry name" value="CYTC"/>
    <property type="match status" value="3"/>
</dbReference>
<dbReference type="InterPro" id="IPR051459">
    <property type="entry name" value="Cytochrome_c-type_DH"/>
</dbReference>
<dbReference type="InterPro" id="IPR036909">
    <property type="entry name" value="Cyt_c-like_dom_sf"/>
</dbReference>
<dbReference type="RefSeq" id="WP_211456843.1">
    <property type="nucleotide sequence ID" value="NZ_JAANES010000002.1"/>
</dbReference>
<keyword evidence="6" id="KW-0560">Oxidoreductase</keyword>
<comment type="caution">
    <text evidence="6">The sequence shown here is derived from an EMBL/GenBank/DDBJ whole genome shotgun (WGS) entry which is preliminary data.</text>
</comment>
<evidence type="ECO:0000256" key="2">
    <source>
        <dbReference type="ARBA" id="ARBA00022723"/>
    </source>
</evidence>
<evidence type="ECO:0000259" key="5">
    <source>
        <dbReference type="PROSITE" id="PS51007"/>
    </source>
</evidence>
<dbReference type="EC" id="1.17.2.1" evidence="6"/>
<evidence type="ECO:0000256" key="1">
    <source>
        <dbReference type="ARBA" id="ARBA00022617"/>
    </source>
</evidence>
<dbReference type="Proteomes" id="UP001647436">
    <property type="component" value="Unassembled WGS sequence"/>
</dbReference>
<dbReference type="Pfam" id="PF00034">
    <property type="entry name" value="Cytochrom_C"/>
    <property type="match status" value="2"/>
</dbReference>
<organism evidence="6 7">
    <name type="scientific">Comamonas brasiliensis</name>
    <dbReference type="NCBI Taxonomy" id="1812482"/>
    <lineage>
        <taxon>Bacteria</taxon>
        <taxon>Pseudomonadati</taxon>
        <taxon>Pseudomonadota</taxon>
        <taxon>Betaproteobacteria</taxon>
        <taxon>Burkholderiales</taxon>
        <taxon>Comamonadaceae</taxon>
        <taxon>Comamonas</taxon>
    </lineage>
</organism>
<dbReference type="Pfam" id="PF13442">
    <property type="entry name" value="Cytochrome_CBB3"/>
    <property type="match status" value="1"/>
</dbReference>
<dbReference type="InterPro" id="IPR037165">
    <property type="entry name" value="AldOxase/xan_DH_Mopterin-bd_sf"/>
</dbReference>
<feature type="domain" description="Cytochrome c" evidence="5">
    <location>
        <begin position="877"/>
        <end position="965"/>
    </location>
</feature>
<sequence length="991" mass="104388">MNTVDNTPVLPSDLLHGLALRPPVAAWDGLRYQGSVPTHARLDQAQTMAGVVAAVQREHFLGVVAVAPVHARQALASLVPVWKDGQAALSARPVSHAPGLQESHESIDTGRYVWRMAGASAGSGTARVAAWCLDGHVSLWLPQCEADVRQMIGRELVALLQCQESALRLFSVPALGSGGVHPLDLMDAAADAALLSHAVGRPVSVACEVGAAGAGSSRELVLRVDAQDSQALEAGTMVQAHEGIASPQPQLLLSDSPWAVRPSMARLLSQPGLTRAAALATVLDAGEVRERKVVASLRHAGVDDLNAAQVFARESHWHEQALGLGHDPLQWRLQHLPEGPVRDLAQQVAERAQVSPQDDIPQDTDGRLLGRGFATAQLQTLDAQGADLHAWSAWVAEVAVHPLTGEIEVTRVVAGHDSRSLHAAQAASTRPEIVQQDPQLLADARRLLGTAPAFDDWTGSVAPATGFDVMAKPGNDLAQHARGDVGPIRQGGLALDGVATLPAAAAIANAIHQATGVRLREVPFRPEQLRLALAGEGAGKSSVAKSGRGWGWLAAGAAGLAGMAAMAWPLKPALPLTDGPDISLYSPQALERGRLVAAAGDCVVCHTAPGGASNAGGLGLETPFGTIYSTNITPDNETGIGRWSYAAFERAMRHGIHQDGRQLYPAFPYTAFAKLSDGDLQALYGYLMSQPAVKAKAPETQLAFPYNLRPAMAGWNLLFHDATPFKADPARSAEWNRGAYLVEGAGHCAACHSPRNALGAEKSGIRYLGGGEAEGWSAPALNQLAGGKLPWSREELYQYLRTGFSARHGVAAGPMAPVIHGLAQLPEADVRAMATYLTELPGQAAQDAQSAPAQAAPVAPLITTVAAPVATPAPEMVRQVNGERIYQNACAVCHEAGSGPTLFGVKPLLALNTNLHAASPDNLLQVILNGIQTPADDALGYMPGFRDSLDDRQIADLIGYLRQRFAPEEKAWPDDTKTIKRLRAQVQAHAP</sequence>
<evidence type="ECO:0000313" key="7">
    <source>
        <dbReference type="Proteomes" id="UP001647436"/>
    </source>
</evidence>
<accession>A0ABS5LR63</accession>
<keyword evidence="7" id="KW-1185">Reference proteome</keyword>
<dbReference type="SUPFAM" id="SSF46626">
    <property type="entry name" value="Cytochrome c"/>
    <property type="match status" value="3"/>
</dbReference>
<dbReference type="SUPFAM" id="SSF56003">
    <property type="entry name" value="Molybdenum cofactor-binding domain"/>
    <property type="match status" value="2"/>
</dbReference>
<gene>
    <name evidence="6" type="primary">nicB_3</name>
    <name evidence="6" type="ORF">DJFAAGMI_01728</name>
</gene>
<evidence type="ECO:0000313" key="6">
    <source>
        <dbReference type="EMBL" id="MBS3018989.1"/>
    </source>
</evidence>
<dbReference type="Gene3D" id="1.10.760.10">
    <property type="entry name" value="Cytochrome c-like domain"/>
    <property type="match status" value="3"/>
</dbReference>
<protein>
    <submittedName>
        <fullName evidence="6">Nicotinate dehydrogenase subunit B</fullName>
        <ecNumber evidence="6">1.17.2.1</ecNumber>
    </submittedName>
</protein>
<name>A0ABS5LR63_9BURK</name>
<dbReference type="PANTHER" id="PTHR35008">
    <property type="entry name" value="BLL4482 PROTEIN-RELATED"/>
    <property type="match status" value="1"/>
</dbReference>
<feature type="domain" description="Cytochrome c" evidence="5">
    <location>
        <begin position="733"/>
        <end position="841"/>
    </location>
</feature>
<keyword evidence="1 4" id="KW-0349">Heme</keyword>
<dbReference type="InterPro" id="IPR009056">
    <property type="entry name" value="Cyt_c-like_dom"/>
</dbReference>
<dbReference type="Gene3D" id="3.30.365.10">
    <property type="entry name" value="Aldehyde oxidase/xanthine dehydrogenase, molybdopterin binding domain"/>
    <property type="match status" value="2"/>
</dbReference>